<feature type="region of interest" description="Disordered" evidence="5">
    <location>
        <begin position="34"/>
        <end position="73"/>
    </location>
</feature>
<gene>
    <name evidence="7" type="ORF">N0V83_010120</name>
</gene>
<evidence type="ECO:0000256" key="3">
    <source>
        <dbReference type="ARBA" id="ARBA00022989"/>
    </source>
</evidence>
<organism evidence="7 8">
    <name type="scientific">Neocucurbitaria cava</name>
    <dbReference type="NCBI Taxonomy" id="798079"/>
    <lineage>
        <taxon>Eukaryota</taxon>
        <taxon>Fungi</taxon>
        <taxon>Dikarya</taxon>
        <taxon>Ascomycota</taxon>
        <taxon>Pezizomycotina</taxon>
        <taxon>Dothideomycetes</taxon>
        <taxon>Pleosporomycetidae</taxon>
        <taxon>Pleosporales</taxon>
        <taxon>Pleosporineae</taxon>
        <taxon>Cucurbitariaceae</taxon>
        <taxon>Neocucurbitaria</taxon>
    </lineage>
</organism>
<feature type="compositionally biased region" description="Polar residues" evidence="5">
    <location>
        <begin position="272"/>
        <end position="281"/>
    </location>
</feature>
<feature type="compositionally biased region" description="Polar residues" evidence="5">
    <location>
        <begin position="162"/>
        <end position="202"/>
    </location>
</feature>
<name>A0A9W8Y047_9PLEO</name>
<sequence>MFENERDSDALTNVNCGVSSLNWSYFRNRPVEATTTSSTSTNSPSTPASTPAVSTPTSTSAIPTLISRPDGGEKKESKAWIAGAVIGPLVGLALIGLGVFLFLRRKKNKQAQPAAPPAAFSQHTYPPGPNSPPQYYPPPMQQNAGAPGMVPYGVTKHDSWAGGQQSPVTQGSMSPSPQNQNPYGAASPQQGWQGQNNMQINQAPPAAGGQPVYGGSPSPSMSPQAGYAQPGQYGGGGGGGGENGMYKHTTETVRPFSSELEGSSYAGHGQPEQISAQPKIN</sequence>
<dbReference type="Proteomes" id="UP001140560">
    <property type="component" value="Unassembled WGS sequence"/>
</dbReference>
<proteinExistence type="predicted"/>
<dbReference type="PANTHER" id="PTHR15549">
    <property type="entry name" value="PAIRED IMMUNOGLOBULIN-LIKE TYPE 2 RECEPTOR"/>
    <property type="match status" value="1"/>
</dbReference>
<feature type="compositionally biased region" description="Pro residues" evidence="5">
    <location>
        <begin position="126"/>
        <end position="140"/>
    </location>
</feature>
<comment type="subcellular location">
    <subcellularLocation>
        <location evidence="1">Membrane</location>
        <topology evidence="1">Single-pass membrane protein</topology>
    </subcellularLocation>
</comment>
<keyword evidence="4 6" id="KW-0472">Membrane</keyword>
<evidence type="ECO:0000313" key="8">
    <source>
        <dbReference type="Proteomes" id="UP001140560"/>
    </source>
</evidence>
<dbReference type="GO" id="GO:0016020">
    <property type="term" value="C:membrane"/>
    <property type="evidence" value="ECO:0007669"/>
    <property type="project" value="UniProtKB-SubCell"/>
</dbReference>
<evidence type="ECO:0000256" key="4">
    <source>
        <dbReference type="ARBA" id="ARBA00023136"/>
    </source>
</evidence>
<keyword evidence="3 6" id="KW-1133">Transmembrane helix</keyword>
<evidence type="ECO:0000256" key="5">
    <source>
        <dbReference type="SAM" id="MobiDB-lite"/>
    </source>
</evidence>
<feature type="compositionally biased region" description="Gly residues" evidence="5">
    <location>
        <begin position="232"/>
        <end position="243"/>
    </location>
</feature>
<dbReference type="InterPro" id="IPR051694">
    <property type="entry name" value="Immunoregulatory_rcpt-like"/>
</dbReference>
<evidence type="ECO:0000313" key="7">
    <source>
        <dbReference type="EMBL" id="KAJ4363002.1"/>
    </source>
</evidence>
<feature type="transmembrane region" description="Helical" evidence="6">
    <location>
        <begin position="79"/>
        <end position="103"/>
    </location>
</feature>
<keyword evidence="2 6" id="KW-0812">Transmembrane</keyword>
<evidence type="ECO:0000256" key="6">
    <source>
        <dbReference type="SAM" id="Phobius"/>
    </source>
</evidence>
<protein>
    <submittedName>
        <fullName evidence="7">Uncharacterized protein</fullName>
    </submittedName>
</protein>
<dbReference type="EMBL" id="JAPEUY010000020">
    <property type="protein sequence ID" value="KAJ4363002.1"/>
    <property type="molecule type" value="Genomic_DNA"/>
</dbReference>
<dbReference type="AlphaFoldDB" id="A0A9W8Y047"/>
<comment type="caution">
    <text evidence="7">The sequence shown here is derived from an EMBL/GenBank/DDBJ whole genome shotgun (WGS) entry which is preliminary data.</text>
</comment>
<evidence type="ECO:0000256" key="2">
    <source>
        <dbReference type="ARBA" id="ARBA00022692"/>
    </source>
</evidence>
<keyword evidence="8" id="KW-1185">Reference proteome</keyword>
<dbReference type="OrthoDB" id="3557178at2759"/>
<feature type="region of interest" description="Disordered" evidence="5">
    <location>
        <begin position="113"/>
        <end position="281"/>
    </location>
</feature>
<dbReference type="GO" id="GO:0071944">
    <property type="term" value="C:cell periphery"/>
    <property type="evidence" value="ECO:0007669"/>
    <property type="project" value="UniProtKB-ARBA"/>
</dbReference>
<reference evidence="7" key="1">
    <citation type="submission" date="2022-10" db="EMBL/GenBank/DDBJ databases">
        <title>Tapping the CABI collections for fungal endophytes: first genome assemblies for Collariella, Neodidymelliopsis, Ascochyta clinopodiicola, Didymella pomorum, Didymosphaeria variabile, Neocosmospora piperis and Neocucurbitaria cava.</title>
        <authorList>
            <person name="Hill R."/>
        </authorList>
    </citation>
    <scope>NUCLEOTIDE SEQUENCE</scope>
    <source>
        <strain evidence="7">IMI 356814</strain>
    </source>
</reference>
<feature type="compositionally biased region" description="Low complexity" evidence="5">
    <location>
        <begin position="34"/>
        <end position="64"/>
    </location>
</feature>
<accession>A0A9W8Y047</accession>
<evidence type="ECO:0000256" key="1">
    <source>
        <dbReference type="ARBA" id="ARBA00004167"/>
    </source>
</evidence>
<dbReference type="CDD" id="cd12087">
    <property type="entry name" value="TM_EGFR-like"/>
    <property type="match status" value="1"/>
</dbReference>
<dbReference type="NCBIfam" id="TIGR01167">
    <property type="entry name" value="LPXTG_anchor"/>
    <property type="match status" value="1"/>
</dbReference>